<dbReference type="SUPFAM" id="SSF81301">
    <property type="entry name" value="Nucleotidyltransferase"/>
    <property type="match status" value="1"/>
</dbReference>
<organism evidence="5 6">
    <name type="scientific">Clostridium gelidum</name>
    <dbReference type="NCBI Taxonomy" id="704125"/>
    <lineage>
        <taxon>Bacteria</taxon>
        <taxon>Bacillati</taxon>
        <taxon>Bacillota</taxon>
        <taxon>Clostridia</taxon>
        <taxon>Eubacteriales</taxon>
        <taxon>Clostridiaceae</taxon>
        <taxon>Clostridium</taxon>
    </lineage>
</organism>
<name>A0ABN6J0W3_9CLOT</name>
<keyword evidence="2" id="KW-0046">Antibiotic resistance</keyword>
<sequence length="252" mass="28670">MERQKLLDELVEYGCRIFENDLSGIYLHGSIAMGCFNPIKSDIDILFVVENAITDLQKKMFMDVIVALNDNAPAKGIEMSLIRSEYCKNFVYPTPFDLHFSNTHLNWYKSNPTEYIEKMNGTDHDLAAHFVITKNRGIVLYGKPINDVFGEIPSEAYLDSIKSDIIGSQDEVIDNSIYIILNLCRVLAYVQDRLVLSKKEGGEWGIKNVDGKYKGLIKEALVCYTSDQNIVLNHSLALEYCEYMESKIGLKE</sequence>
<evidence type="ECO:0000259" key="4">
    <source>
        <dbReference type="Pfam" id="PF13427"/>
    </source>
</evidence>
<gene>
    <name evidence="5" type="ORF">psyc5s11_40520</name>
</gene>
<dbReference type="PROSITE" id="PS51257">
    <property type="entry name" value="PROKAR_LIPOPROTEIN"/>
    <property type="match status" value="1"/>
</dbReference>
<evidence type="ECO:0000256" key="3">
    <source>
        <dbReference type="ARBA" id="ARBA00047831"/>
    </source>
</evidence>
<dbReference type="InterPro" id="IPR043519">
    <property type="entry name" value="NT_sf"/>
</dbReference>
<accession>A0ABN6J0W3</accession>
<comment type="catalytic activity">
    <reaction evidence="3">
        <text>spectinomycin + ATP = 9-O-adenylylspectinomycin + diphosphate</text>
        <dbReference type="Rhea" id="RHEA:63228"/>
        <dbReference type="ChEBI" id="CHEBI:30616"/>
        <dbReference type="ChEBI" id="CHEBI:33019"/>
        <dbReference type="ChEBI" id="CHEBI:146260"/>
        <dbReference type="ChEBI" id="CHEBI:146261"/>
    </reaction>
</comment>
<dbReference type="InterPro" id="IPR025184">
    <property type="entry name" value="AadA_C"/>
</dbReference>
<dbReference type="InterPro" id="IPR024172">
    <property type="entry name" value="AadA/Aad9"/>
</dbReference>
<dbReference type="Proteomes" id="UP000824633">
    <property type="component" value="Chromosome"/>
</dbReference>
<keyword evidence="1" id="KW-0808">Transferase</keyword>
<dbReference type="Pfam" id="PF13427">
    <property type="entry name" value="AadA_C"/>
    <property type="match status" value="1"/>
</dbReference>
<dbReference type="CDD" id="cd05403">
    <property type="entry name" value="NT_KNTase_like"/>
    <property type="match status" value="1"/>
</dbReference>
<dbReference type="EMBL" id="AP024849">
    <property type="protein sequence ID" value="BCZ47985.1"/>
    <property type="molecule type" value="Genomic_DNA"/>
</dbReference>
<dbReference type="PIRSF" id="PIRSF000819">
    <property type="entry name" value="Streptomycin_3-adenylyltransf"/>
    <property type="match status" value="1"/>
</dbReference>
<evidence type="ECO:0000256" key="1">
    <source>
        <dbReference type="ARBA" id="ARBA00022679"/>
    </source>
</evidence>
<feature type="domain" description="Adenylyltransferase AadA C-terminal" evidence="4">
    <location>
        <begin position="147"/>
        <end position="245"/>
    </location>
</feature>
<proteinExistence type="predicted"/>
<protein>
    <submittedName>
        <fullName evidence="5">Streptomycin 3''-adenylyltransferase</fullName>
    </submittedName>
</protein>
<evidence type="ECO:0000313" key="5">
    <source>
        <dbReference type="EMBL" id="BCZ47985.1"/>
    </source>
</evidence>
<dbReference type="Gene3D" id="3.30.460.10">
    <property type="entry name" value="Beta Polymerase, domain 2"/>
    <property type="match status" value="1"/>
</dbReference>
<reference evidence="6" key="1">
    <citation type="submission" date="2021-07" db="EMBL/GenBank/DDBJ databases">
        <title>Complete genome sequencing of a Clostridium isolate.</title>
        <authorList>
            <person name="Ueki A."/>
            <person name="Tonouchi A."/>
        </authorList>
    </citation>
    <scope>NUCLEOTIDE SEQUENCE [LARGE SCALE GENOMIC DNA]</scope>
    <source>
        <strain evidence="6">C5S11</strain>
    </source>
</reference>
<evidence type="ECO:0000313" key="6">
    <source>
        <dbReference type="Proteomes" id="UP000824633"/>
    </source>
</evidence>
<evidence type="ECO:0000256" key="2">
    <source>
        <dbReference type="ARBA" id="ARBA00023251"/>
    </source>
</evidence>
<dbReference type="RefSeq" id="WP_224034285.1">
    <property type="nucleotide sequence ID" value="NZ_AP024849.1"/>
</dbReference>
<keyword evidence="6" id="KW-1185">Reference proteome</keyword>